<proteinExistence type="predicted"/>
<evidence type="ECO:0000256" key="2">
    <source>
        <dbReference type="SAM" id="MobiDB-lite"/>
    </source>
</evidence>
<feature type="region of interest" description="Disordered" evidence="2">
    <location>
        <begin position="128"/>
        <end position="169"/>
    </location>
</feature>
<dbReference type="EMBL" id="JACGCM010000816">
    <property type="protein sequence ID" value="KAF6165689.1"/>
    <property type="molecule type" value="Genomic_DNA"/>
</dbReference>
<protein>
    <submittedName>
        <fullName evidence="3">Uncharacterized protein</fullName>
    </submittedName>
</protein>
<evidence type="ECO:0000313" key="3">
    <source>
        <dbReference type="EMBL" id="KAF6165689.1"/>
    </source>
</evidence>
<comment type="caution">
    <text evidence="3">The sequence shown here is derived from an EMBL/GenBank/DDBJ whole genome shotgun (WGS) entry which is preliminary data.</text>
</comment>
<sequence>MNAIRACAVQMNGNMWEVITVCDRLNDSWEREKKVRRIIPKDILQFYGVKNFKASGGPYFCASVTRHRFFDMNSAGRTWNDNIIWMKGVKSTVERKESLLDEVAEEETELELVLGELGLSRKKRVESRSKKVVNAQSTRSMTGVDEGKRKTSGEEVRARTPRSGTSAQPNLTTNKIVQKFLKRQIKKTLPASGTTVSGEVIQRIRRRVEPLGNSGDKVVEGRSALMDDFKEVEERARLAILQGNEDTSQIAARLVKGIWLGIEEQESELKKAKSELEKNLAQAKTDALNEVKQLKAIHAVVIGQVQVKAKANLDEMAEERDRLSRHLMLKGYSLEEVDVTKVYTYAEEEEEEAEVLGVVDDLDGVSPQIVLDNQGDNAELPEGGSEKVVREMSLRINDRESRLARERKTSKALLSAQVELQGHVQKGNVNLRECQHKLDAPLIREKVLEGEIRAKDLLVKRKDLLLKDLPAREELNAKLGRLRTQLVDLEAMNLAESAKYIAMLEADVIYHDRVDTEIIAWKDTCAML</sequence>
<feature type="coiled-coil region" evidence="1">
    <location>
        <begin position="89"/>
        <end position="116"/>
    </location>
</feature>
<keyword evidence="1" id="KW-0175">Coiled coil</keyword>
<reference evidence="3 4" key="1">
    <citation type="journal article" date="2020" name="IScience">
        <title>Genome Sequencing of the Endangered Kingdonia uniflora (Circaeasteraceae, Ranunculales) Reveals Potential Mechanisms of Evolutionary Specialization.</title>
        <authorList>
            <person name="Sun Y."/>
            <person name="Deng T."/>
            <person name="Zhang A."/>
            <person name="Moore M.J."/>
            <person name="Landis J.B."/>
            <person name="Lin N."/>
            <person name="Zhang H."/>
            <person name="Zhang X."/>
            <person name="Huang J."/>
            <person name="Zhang X."/>
            <person name="Sun H."/>
            <person name="Wang H."/>
        </authorList>
    </citation>
    <scope>NUCLEOTIDE SEQUENCE [LARGE SCALE GENOMIC DNA]</scope>
    <source>
        <strain evidence="3">TB1705</strain>
        <tissue evidence="3">Leaf</tissue>
    </source>
</reference>
<gene>
    <name evidence="3" type="ORF">GIB67_012586</name>
</gene>
<organism evidence="3 4">
    <name type="scientific">Kingdonia uniflora</name>
    <dbReference type="NCBI Taxonomy" id="39325"/>
    <lineage>
        <taxon>Eukaryota</taxon>
        <taxon>Viridiplantae</taxon>
        <taxon>Streptophyta</taxon>
        <taxon>Embryophyta</taxon>
        <taxon>Tracheophyta</taxon>
        <taxon>Spermatophyta</taxon>
        <taxon>Magnoliopsida</taxon>
        <taxon>Ranunculales</taxon>
        <taxon>Circaeasteraceae</taxon>
        <taxon>Kingdonia</taxon>
    </lineage>
</organism>
<dbReference type="Proteomes" id="UP000541444">
    <property type="component" value="Unassembled WGS sequence"/>
</dbReference>
<evidence type="ECO:0000256" key="1">
    <source>
        <dbReference type="SAM" id="Coils"/>
    </source>
</evidence>
<keyword evidence="4" id="KW-1185">Reference proteome</keyword>
<name>A0A7J7NEL4_9MAGN</name>
<feature type="coiled-coil region" evidence="1">
    <location>
        <begin position="262"/>
        <end position="326"/>
    </location>
</feature>
<feature type="compositionally biased region" description="Basic and acidic residues" evidence="2">
    <location>
        <begin position="145"/>
        <end position="158"/>
    </location>
</feature>
<evidence type="ECO:0000313" key="4">
    <source>
        <dbReference type="Proteomes" id="UP000541444"/>
    </source>
</evidence>
<dbReference type="AlphaFoldDB" id="A0A7J7NEL4"/>
<accession>A0A7J7NEL4</accession>